<dbReference type="Proteomes" id="UP000809829">
    <property type="component" value="Unassembled WGS sequence"/>
</dbReference>
<feature type="transmembrane region" description="Helical" evidence="6">
    <location>
        <begin position="31"/>
        <end position="50"/>
    </location>
</feature>
<organism evidence="7 8">
    <name type="scientific">Priestia iocasae</name>
    <dbReference type="NCBI Taxonomy" id="2291674"/>
    <lineage>
        <taxon>Bacteria</taxon>
        <taxon>Bacillati</taxon>
        <taxon>Bacillota</taxon>
        <taxon>Bacilli</taxon>
        <taxon>Bacillales</taxon>
        <taxon>Bacillaceae</taxon>
        <taxon>Priestia</taxon>
    </lineage>
</organism>
<keyword evidence="8" id="KW-1185">Reference proteome</keyword>
<reference evidence="7 8" key="1">
    <citation type="submission" date="2021-01" db="EMBL/GenBank/DDBJ databases">
        <title>Genomic Encyclopedia of Type Strains, Phase IV (KMG-IV): sequencing the most valuable type-strain genomes for metagenomic binning, comparative biology and taxonomic classification.</title>
        <authorList>
            <person name="Goeker M."/>
        </authorList>
    </citation>
    <scope>NUCLEOTIDE SEQUENCE [LARGE SCALE GENOMIC DNA]</scope>
    <source>
        <strain evidence="7 8">DSM 104297</strain>
    </source>
</reference>
<evidence type="ECO:0000256" key="5">
    <source>
        <dbReference type="ARBA" id="ARBA00023136"/>
    </source>
</evidence>
<feature type="transmembrane region" description="Helical" evidence="6">
    <location>
        <begin position="89"/>
        <end position="113"/>
    </location>
</feature>
<evidence type="ECO:0000256" key="6">
    <source>
        <dbReference type="SAM" id="Phobius"/>
    </source>
</evidence>
<evidence type="ECO:0000256" key="1">
    <source>
        <dbReference type="ARBA" id="ARBA00004651"/>
    </source>
</evidence>
<evidence type="ECO:0000313" key="8">
    <source>
        <dbReference type="Proteomes" id="UP000809829"/>
    </source>
</evidence>
<evidence type="ECO:0000256" key="3">
    <source>
        <dbReference type="ARBA" id="ARBA00022692"/>
    </source>
</evidence>
<proteinExistence type="predicted"/>
<dbReference type="PANTHER" id="PTHR33931">
    <property type="entry name" value="HOLIN-LIKE PROTEIN CIDA-RELATED"/>
    <property type="match status" value="1"/>
</dbReference>
<dbReference type="NCBIfam" id="NF002460">
    <property type="entry name" value="PRK01658.1"/>
    <property type="match status" value="1"/>
</dbReference>
<dbReference type="PANTHER" id="PTHR33931:SF2">
    <property type="entry name" value="HOLIN-LIKE PROTEIN CIDA"/>
    <property type="match status" value="1"/>
</dbReference>
<dbReference type="InterPro" id="IPR005538">
    <property type="entry name" value="LrgA/CidA"/>
</dbReference>
<feature type="transmembrane region" description="Helical" evidence="6">
    <location>
        <begin position="62"/>
        <end position="83"/>
    </location>
</feature>
<keyword evidence="3 6" id="KW-0812">Transmembrane</keyword>
<dbReference type="EMBL" id="JAFBFC010000009">
    <property type="protein sequence ID" value="MBM7704868.1"/>
    <property type="molecule type" value="Genomic_DNA"/>
</dbReference>
<keyword evidence="5 6" id="KW-0472">Membrane</keyword>
<comment type="caution">
    <text evidence="7">The sequence shown here is derived from an EMBL/GenBank/DDBJ whole genome shotgun (WGS) entry which is preliminary data.</text>
</comment>
<evidence type="ECO:0000313" key="7">
    <source>
        <dbReference type="EMBL" id="MBM7704868.1"/>
    </source>
</evidence>
<dbReference type="Pfam" id="PF03788">
    <property type="entry name" value="LrgA"/>
    <property type="match status" value="1"/>
</dbReference>
<keyword evidence="2" id="KW-1003">Cell membrane</keyword>
<sequence length="130" mass="14473">MKFLMIVIQISVLYGIYKLGGYIQEFFHIPIPGSIVGMVLLFLLLQTKLIKEKWLLQGSSWLLAHLPLLFVPATVGVMQYLDYFKGDGFISVVIVITSTLLVLVSTGGISQYISNKQTKKHKAKDQGASL</sequence>
<evidence type="ECO:0000256" key="4">
    <source>
        <dbReference type="ARBA" id="ARBA00022989"/>
    </source>
</evidence>
<keyword evidence="4 6" id="KW-1133">Transmembrane helix</keyword>
<gene>
    <name evidence="7" type="ORF">JOC83_003727</name>
</gene>
<protein>
    <submittedName>
        <fullName evidence="7">Holin-like protein</fullName>
    </submittedName>
</protein>
<evidence type="ECO:0000256" key="2">
    <source>
        <dbReference type="ARBA" id="ARBA00022475"/>
    </source>
</evidence>
<comment type="subcellular location">
    <subcellularLocation>
        <location evidence="1">Cell membrane</location>
        <topology evidence="1">Multi-pass membrane protein</topology>
    </subcellularLocation>
</comment>
<name>A0ABS2R0A4_9BACI</name>
<dbReference type="RefSeq" id="WP_338038947.1">
    <property type="nucleotide sequence ID" value="NZ_JAFBFC010000009.1"/>
</dbReference>
<accession>A0ABS2R0A4</accession>